<protein>
    <submittedName>
        <fullName evidence="8">Uncharacterized protein</fullName>
    </submittedName>
</protein>
<evidence type="ECO:0000313" key="9">
    <source>
        <dbReference type="Proteomes" id="UP000195386"/>
    </source>
</evidence>
<evidence type="ECO:0000256" key="7">
    <source>
        <dbReference type="ARBA" id="ARBA00023288"/>
    </source>
</evidence>
<organism evidence="8 9">
    <name type="scientific">Bacteroides clarus</name>
    <dbReference type="NCBI Taxonomy" id="626929"/>
    <lineage>
        <taxon>Bacteria</taxon>
        <taxon>Pseudomonadati</taxon>
        <taxon>Bacteroidota</taxon>
        <taxon>Bacteroidia</taxon>
        <taxon>Bacteroidales</taxon>
        <taxon>Bacteroidaceae</taxon>
        <taxon>Bacteroides</taxon>
    </lineage>
</organism>
<evidence type="ECO:0000256" key="3">
    <source>
        <dbReference type="ARBA" id="ARBA00022729"/>
    </source>
</evidence>
<proteinExistence type="inferred from homology"/>
<keyword evidence="3" id="KW-0732">Signal</keyword>
<evidence type="ECO:0000313" key="8">
    <source>
        <dbReference type="EMBL" id="OUO02353.1"/>
    </source>
</evidence>
<dbReference type="InterPro" id="IPR014941">
    <property type="entry name" value="FimB/Mfa2/Mfa3"/>
</dbReference>
<accession>A0A1Y3YWZ1</accession>
<name>A0A1Y3YWZ1_9BACE</name>
<evidence type="ECO:0000256" key="1">
    <source>
        <dbReference type="ARBA" id="ARBA00004442"/>
    </source>
</evidence>
<evidence type="ECO:0000256" key="4">
    <source>
        <dbReference type="ARBA" id="ARBA00023136"/>
    </source>
</evidence>
<keyword evidence="5" id="KW-0564">Palmitate</keyword>
<evidence type="ECO:0000256" key="2">
    <source>
        <dbReference type="ARBA" id="ARBA00007248"/>
    </source>
</evidence>
<evidence type="ECO:0000256" key="5">
    <source>
        <dbReference type="ARBA" id="ARBA00023139"/>
    </source>
</evidence>
<dbReference type="Proteomes" id="UP000195386">
    <property type="component" value="Unassembled WGS sequence"/>
</dbReference>
<gene>
    <name evidence="8" type="ORF">B5F97_02175</name>
</gene>
<keyword evidence="6" id="KW-0998">Cell outer membrane</keyword>
<evidence type="ECO:0000256" key="6">
    <source>
        <dbReference type="ARBA" id="ARBA00023237"/>
    </source>
</evidence>
<comment type="similarity">
    <text evidence="2">Belongs to the bacteroidetes fimbrillin superfamily. FimB/Mfa2 family.</text>
</comment>
<dbReference type="Pfam" id="PF08842">
    <property type="entry name" value="Mfa2"/>
    <property type="match status" value="1"/>
</dbReference>
<keyword evidence="7" id="KW-0449">Lipoprotein</keyword>
<dbReference type="GO" id="GO:0009279">
    <property type="term" value="C:cell outer membrane"/>
    <property type="evidence" value="ECO:0007669"/>
    <property type="project" value="UniProtKB-SubCell"/>
</dbReference>
<keyword evidence="4" id="KW-0472">Membrane</keyword>
<comment type="subcellular location">
    <subcellularLocation>
        <location evidence="1">Cell outer membrane</location>
    </subcellularLocation>
</comment>
<sequence length="271" mass="29104">MGSCAEDELPAPMKKARTVVKLTADWSECSSAAPAKYMVRIGDETQEVTGNVNSFLLLSTSDYGMVAYNEPQGVSVNGNIATLNAVATRSEGSSVVTGNPDDLFSVSEDLVQDELLALTGDTLRLTVKMQQRTRQVNITMDTDVESIKSVTGMLDNVVSSIDLTTGELLSVAKASVSFTASPVAEGEASMRLKGTVRLLGVSQEKAQRQIMTVEITKEDETTETITTDLTEVLSKLDEGGNTPLDIEGRGGFNGNVINWIVEEKGDLDWLK</sequence>
<dbReference type="AlphaFoldDB" id="A0A1Y3YWZ1"/>
<comment type="caution">
    <text evidence="8">The sequence shown here is derived from an EMBL/GenBank/DDBJ whole genome shotgun (WGS) entry which is preliminary data.</text>
</comment>
<dbReference type="EMBL" id="NFII01000002">
    <property type="protein sequence ID" value="OUO02353.1"/>
    <property type="molecule type" value="Genomic_DNA"/>
</dbReference>
<reference evidence="9" key="1">
    <citation type="submission" date="2017-04" db="EMBL/GenBank/DDBJ databases">
        <title>Function of individual gut microbiota members based on whole genome sequencing of pure cultures obtained from chicken caecum.</title>
        <authorList>
            <person name="Medvecky M."/>
            <person name="Cejkova D."/>
            <person name="Polansky O."/>
            <person name="Karasova D."/>
            <person name="Kubasova T."/>
            <person name="Cizek A."/>
            <person name="Rychlik I."/>
        </authorList>
    </citation>
    <scope>NUCLEOTIDE SEQUENCE [LARGE SCALE GENOMIC DNA]</scope>
    <source>
        <strain evidence="9">An43</strain>
    </source>
</reference>